<evidence type="ECO:0000313" key="1">
    <source>
        <dbReference type="EMBL" id="KWZ41458.1"/>
    </source>
</evidence>
<organism evidence="1 2">
    <name type="scientific">Burkholderia savannae</name>
    <dbReference type="NCBI Taxonomy" id="1637837"/>
    <lineage>
        <taxon>Bacteria</taxon>
        <taxon>Pseudomonadati</taxon>
        <taxon>Pseudomonadota</taxon>
        <taxon>Betaproteobacteria</taxon>
        <taxon>Burkholderiales</taxon>
        <taxon>Burkholderiaceae</taxon>
        <taxon>Burkholderia</taxon>
        <taxon>pseudomallei group</taxon>
    </lineage>
</organism>
<reference evidence="1 2" key="1">
    <citation type="submission" date="2015-11" db="EMBL/GenBank/DDBJ databases">
        <authorList>
            <person name="Sahl J."/>
            <person name="Wagner D."/>
            <person name="Keim P."/>
        </authorList>
    </citation>
    <scope>NUCLEOTIDE SEQUENCE [LARGE SCALE GENOMIC DNA]</scope>
    <source>
        <strain evidence="1 2">BDU18</strain>
    </source>
</reference>
<comment type="caution">
    <text evidence="1">The sequence shown here is derived from an EMBL/GenBank/DDBJ whole genome shotgun (WGS) entry which is preliminary data.</text>
</comment>
<gene>
    <name evidence="1" type="ORF">WS72_00150</name>
</gene>
<protein>
    <recommendedName>
        <fullName evidence="3">Transposase</fullName>
    </recommendedName>
</protein>
<keyword evidence="2" id="KW-1185">Reference proteome</keyword>
<dbReference type="Proteomes" id="UP000070255">
    <property type="component" value="Unassembled WGS sequence"/>
</dbReference>
<dbReference type="EMBL" id="LNJQ01000001">
    <property type="protein sequence ID" value="KWZ41458.1"/>
    <property type="molecule type" value="Genomic_DNA"/>
</dbReference>
<evidence type="ECO:0000313" key="2">
    <source>
        <dbReference type="Proteomes" id="UP000070255"/>
    </source>
</evidence>
<name>A0ABR5T905_9BURK</name>
<evidence type="ECO:0008006" key="3">
    <source>
        <dbReference type="Google" id="ProtNLM"/>
    </source>
</evidence>
<sequence length="98" mass="10608">MRDAGISHGAQLDALRNRVGCMMANSIIFYNSGIPWRLLTKSKAGGTIAALARLTHISSAAWRQILLNGHYTFQSNNKIDLDALVEGPELMEISGVPA</sequence>
<accession>A0ABR5T905</accession>
<proteinExistence type="predicted"/>